<keyword evidence="1" id="KW-0812">Transmembrane</keyword>
<evidence type="ECO:0000313" key="3">
    <source>
        <dbReference type="Proteomes" id="UP000336646"/>
    </source>
</evidence>
<name>A0A6C1TYY2_9CORY</name>
<comment type="caution">
    <text evidence="2">The sequence shown here is derived from an EMBL/GenBank/DDBJ whole genome shotgun (WGS) entry which is preliminary data.</text>
</comment>
<reference evidence="2 3" key="1">
    <citation type="submission" date="2018-12" db="EMBL/GenBank/DDBJ databases">
        <title>Corynebacterium sanguinis sp. nov., a clinically-associated and environmental corynebacterium.</title>
        <authorList>
            <person name="Gonzales-Siles L."/>
            <person name="Jaen-Luchoro D."/>
            <person name="Cardew S."/>
            <person name="Inganas E."/>
            <person name="Ohlen M."/>
            <person name="Jensie-Markopolous S."/>
            <person name="Pinyeiro-Iglesias B."/>
            <person name="Molin K."/>
            <person name="Skovbjerg S."/>
            <person name="Svensson-Stadler L."/>
            <person name="Funke G."/>
            <person name="Moore E.R.B."/>
        </authorList>
    </citation>
    <scope>NUCLEOTIDE SEQUENCE [LARGE SCALE GENOMIC DNA]</scope>
    <source>
        <strain evidence="2 3">58734</strain>
    </source>
</reference>
<keyword evidence="1" id="KW-0472">Membrane</keyword>
<keyword evidence="1" id="KW-1133">Transmembrane helix</keyword>
<sequence>MSLGGSEIVTLIIGIVGALLTYAGVKVKAKSDQEATEPASWQSLTAEMKAFFKEQLSERDHRIDALEKREVLRTRYDMWLTGHNFPRPPFLTFDEWMSAQDAT</sequence>
<evidence type="ECO:0000313" key="2">
    <source>
        <dbReference type="EMBL" id="TVS29785.1"/>
    </source>
</evidence>
<proteinExistence type="predicted"/>
<accession>A0A6C1TYY2</accession>
<feature type="transmembrane region" description="Helical" evidence="1">
    <location>
        <begin position="6"/>
        <end position="25"/>
    </location>
</feature>
<gene>
    <name evidence="2" type="ORF">EKI59_02370</name>
</gene>
<dbReference type="EMBL" id="RXIR01000003">
    <property type="protein sequence ID" value="TVS29785.1"/>
    <property type="molecule type" value="Genomic_DNA"/>
</dbReference>
<dbReference type="Proteomes" id="UP000336646">
    <property type="component" value="Unassembled WGS sequence"/>
</dbReference>
<protein>
    <submittedName>
        <fullName evidence="2">Uncharacterized protein</fullName>
    </submittedName>
</protein>
<dbReference type="RefSeq" id="WP_144772524.1">
    <property type="nucleotide sequence ID" value="NZ_RXIR01000003.1"/>
</dbReference>
<dbReference type="AlphaFoldDB" id="A0A6C1TYY2"/>
<dbReference type="OrthoDB" id="4427015at2"/>
<evidence type="ECO:0000256" key="1">
    <source>
        <dbReference type="SAM" id="Phobius"/>
    </source>
</evidence>
<organism evidence="2 3">
    <name type="scientific">Corynebacterium sanguinis</name>
    <dbReference type="NCBI Taxonomy" id="2594913"/>
    <lineage>
        <taxon>Bacteria</taxon>
        <taxon>Bacillati</taxon>
        <taxon>Actinomycetota</taxon>
        <taxon>Actinomycetes</taxon>
        <taxon>Mycobacteriales</taxon>
        <taxon>Corynebacteriaceae</taxon>
        <taxon>Corynebacterium</taxon>
    </lineage>
</organism>